<dbReference type="Gene3D" id="3.90.70.80">
    <property type="match status" value="1"/>
</dbReference>
<evidence type="ECO:0000256" key="7">
    <source>
        <dbReference type="ARBA" id="ARBA00022786"/>
    </source>
</evidence>
<dbReference type="InterPro" id="IPR003323">
    <property type="entry name" value="OTU_dom"/>
</dbReference>
<dbReference type="GO" id="GO:0004843">
    <property type="term" value="F:cysteine-type deubiquitinase activity"/>
    <property type="evidence" value="ECO:0007669"/>
    <property type="project" value="UniProtKB-UniRule"/>
</dbReference>
<dbReference type="EC" id="3.4.19.12" evidence="11"/>
<evidence type="ECO:0000256" key="11">
    <source>
        <dbReference type="RuleBase" id="RU367104"/>
    </source>
</evidence>
<evidence type="ECO:0000256" key="1">
    <source>
        <dbReference type="ARBA" id="ARBA00000707"/>
    </source>
</evidence>
<keyword evidence="10" id="KW-0862">Zinc</keyword>
<evidence type="ECO:0000256" key="3">
    <source>
        <dbReference type="ARBA" id="ARBA00022490"/>
    </source>
</evidence>
<dbReference type="InterPro" id="IPR038765">
    <property type="entry name" value="Papain-like_cys_pep_sf"/>
</dbReference>
<dbReference type="InterPro" id="IPR048857">
    <property type="entry name" value="OTU1_Ubl"/>
</dbReference>
<comment type="function">
    <text evidence="11">Hydrolase that can remove conjugated ubiquitin from proteins and may therefore play an important regulatory role at the level of protein turnover by preventing degradation.</text>
</comment>
<evidence type="ECO:0000313" key="14">
    <source>
        <dbReference type="EMBL" id="KAJ8988412.1"/>
    </source>
</evidence>
<dbReference type="GO" id="GO:0008270">
    <property type="term" value="F:zinc ion binding"/>
    <property type="evidence" value="ECO:0007669"/>
    <property type="project" value="UniProtKB-KW"/>
</dbReference>
<accession>A0AAN6IS07</accession>
<dbReference type="FunFam" id="3.90.70.80:FF:000016">
    <property type="entry name" value="Putative ubiquitin thioesterase otu1"/>
    <property type="match status" value="1"/>
</dbReference>
<dbReference type="GO" id="GO:0036503">
    <property type="term" value="P:ERAD pathway"/>
    <property type="evidence" value="ECO:0007669"/>
    <property type="project" value="TreeGrafter"/>
</dbReference>
<dbReference type="GO" id="GO:0005829">
    <property type="term" value="C:cytosol"/>
    <property type="evidence" value="ECO:0007669"/>
    <property type="project" value="TreeGrafter"/>
</dbReference>
<name>A0AAN6IS07_EXODE</name>
<evidence type="ECO:0000259" key="13">
    <source>
        <dbReference type="PROSITE" id="PS50802"/>
    </source>
</evidence>
<evidence type="ECO:0000256" key="5">
    <source>
        <dbReference type="ARBA" id="ARBA00022723"/>
    </source>
</evidence>
<evidence type="ECO:0000313" key="15">
    <source>
        <dbReference type="Proteomes" id="UP001161757"/>
    </source>
</evidence>
<dbReference type="PROSITE" id="PS50802">
    <property type="entry name" value="OTU"/>
    <property type="match status" value="1"/>
</dbReference>
<evidence type="ECO:0000256" key="12">
    <source>
        <dbReference type="SAM" id="MobiDB-lite"/>
    </source>
</evidence>
<comment type="caution">
    <text evidence="14">The sequence shown here is derived from an EMBL/GenBank/DDBJ whole genome shotgun (WGS) entry which is preliminary data.</text>
</comment>
<keyword evidence="5" id="KW-0479">Metal-binding</keyword>
<keyword evidence="8 11" id="KW-0378">Hydrolase</keyword>
<proteinExistence type="predicted"/>
<protein>
    <recommendedName>
        <fullName evidence="11">Ubiquitin thioesterase OTU</fullName>
        <ecNumber evidence="11">3.4.19.12</ecNumber>
    </recommendedName>
</protein>
<evidence type="ECO:0000256" key="6">
    <source>
        <dbReference type="ARBA" id="ARBA00022771"/>
    </source>
</evidence>
<dbReference type="Gene3D" id="3.10.20.90">
    <property type="entry name" value="Phosphatidylinositol 3-kinase Catalytic Subunit, Chain A, domain 1"/>
    <property type="match status" value="1"/>
</dbReference>
<dbReference type="Proteomes" id="UP001161757">
    <property type="component" value="Unassembled WGS sequence"/>
</dbReference>
<comment type="subcellular location">
    <subcellularLocation>
        <location evidence="2 11">Cytoplasm</location>
    </subcellularLocation>
</comment>
<evidence type="ECO:0000256" key="8">
    <source>
        <dbReference type="ARBA" id="ARBA00022801"/>
    </source>
</evidence>
<keyword evidence="7 11" id="KW-0833">Ubl conjugation pathway</keyword>
<evidence type="ECO:0000256" key="4">
    <source>
        <dbReference type="ARBA" id="ARBA00022670"/>
    </source>
</evidence>
<feature type="domain" description="OTU" evidence="13">
    <location>
        <begin position="168"/>
        <end position="289"/>
    </location>
</feature>
<keyword evidence="6" id="KW-0863">Zinc-finger</keyword>
<feature type="compositionally biased region" description="Polar residues" evidence="12">
    <location>
        <begin position="88"/>
        <end position="113"/>
    </location>
</feature>
<keyword evidence="4 14" id="KW-0645">Protease</keyword>
<dbReference type="InterPro" id="IPR057766">
    <property type="entry name" value="Znf-C2H2_OTU1-like_C"/>
</dbReference>
<dbReference type="CDD" id="cd22745">
    <property type="entry name" value="OTU_OTU1"/>
    <property type="match status" value="1"/>
</dbReference>
<evidence type="ECO:0000256" key="9">
    <source>
        <dbReference type="ARBA" id="ARBA00022807"/>
    </source>
</evidence>
<dbReference type="Pfam" id="PF21403">
    <property type="entry name" value="OTU1_UBXL"/>
    <property type="match status" value="1"/>
</dbReference>
<dbReference type="PANTHER" id="PTHR13312:SF0">
    <property type="entry name" value="UBIQUITIN THIOESTERASE OTU1"/>
    <property type="match status" value="1"/>
</dbReference>
<comment type="catalytic activity">
    <reaction evidence="1 11">
        <text>Thiol-dependent hydrolysis of ester, thioester, amide, peptide and isopeptide bonds formed by the C-terminal Gly of ubiquitin (a 76-residue protein attached to proteins as an intracellular targeting signal).</text>
        <dbReference type="EC" id="3.4.19.12"/>
    </reaction>
</comment>
<dbReference type="PANTHER" id="PTHR13312">
    <property type="entry name" value="HIV-INDUCED PROTEIN-7-LIKE PROTEASE"/>
    <property type="match status" value="1"/>
</dbReference>
<keyword evidence="3 11" id="KW-0963">Cytoplasm</keyword>
<dbReference type="GO" id="GO:0016579">
    <property type="term" value="P:protein deubiquitination"/>
    <property type="evidence" value="ECO:0007669"/>
    <property type="project" value="TreeGrafter"/>
</dbReference>
<sequence length="366" mass="39614">MRVRIRGPSGKSTTATLDESATVETLRQTIAAETGLSSFDVKAGYPPKTLPLDQYTGSKLLSELDVKLNGEQLIVNPAEPSAARKDSTATTKQPAQSASSNGSQQTQASPGSSNDHHRNVAQPPPANAGPTLNKSTTAAEPLSLTRKENKEMTTDPPEIFLPDLGGSLVLRIMPDDNSCLFRAVASAVLSDVDAVTELRSIVAQTIQANPEKYTKAILDNKEPDAYCRWIQSEDAWGGQIELDILSRQFDIEICSLDVQTLRVDRYNEGAARRCFVVYSGIHYDTIALSLFGMSPENDVKQFEEPLSTEVLASAIALCQKLQDRHYYTDTAGFRLRCGDCGAVCVGEAGATRHAKDTGHYNFGEAA</sequence>
<dbReference type="EMBL" id="JAJGCB010000018">
    <property type="protein sequence ID" value="KAJ8988412.1"/>
    <property type="molecule type" value="Genomic_DNA"/>
</dbReference>
<feature type="region of interest" description="Disordered" evidence="12">
    <location>
        <begin position="77"/>
        <end position="159"/>
    </location>
</feature>
<reference evidence="14" key="1">
    <citation type="submission" date="2023-01" db="EMBL/GenBank/DDBJ databases">
        <title>Exophiala dermititidis isolated from Cystic Fibrosis Patient.</title>
        <authorList>
            <person name="Kurbessoian T."/>
            <person name="Crocker A."/>
            <person name="Murante D."/>
            <person name="Hogan D.A."/>
            <person name="Stajich J.E."/>
        </authorList>
    </citation>
    <scope>NUCLEOTIDE SEQUENCE</scope>
    <source>
        <strain evidence="14">Ex8</strain>
    </source>
</reference>
<organism evidence="14 15">
    <name type="scientific">Exophiala dermatitidis</name>
    <name type="common">Black yeast-like fungus</name>
    <name type="synonym">Wangiella dermatitidis</name>
    <dbReference type="NCBI Taxonomy" id="5970"/>
    <lineage>
        <taxon>Eukaryota</taxon>
        <taxon>Fungi</taxon>
        <taxon>Dikarya</taxon>
        <taxon>Ascomycota</taxon>
        <taxon>Pezizomycotina</taxon>
        <taxon>Eurotiomycetes</taxon>
        <taxon>Chaetothyriomycetidae</taxon>
        <taxon>Chaetothyriales</taxon>
        <taxon>Herpotrichiellaceae</taxon>
        <taxon>Exophiala</taxon>
    </lineage>
</organism>
<dbReference type="GO" id="GO:0005634">
    <property type="term" value="C:nucleus"/>
    <property type="evidence" value="ECO:0007669"/>
    <property type="project" value="TreeGrafter"/>
</dbReference>
<dbReference type="SUPFAM" id="SSF54001">
    <property type="entry name" value="Cysteine proteinases"/>
    <property type="match status" value="1"/>
</dbReference>
<dbReference type="Pfam" id="PF02338">
    <property type="entry name" value="OTU"/>
    <property type="match status" value="1"/>
</dbReference>
<evidence type="ECO:0000256" key="2">
    <source>
        <dbReference type="ARBA" id="ARBA00004496"/>
    </source>
</evidence>
<keyword evidence="9 11" id="KW-0788">Thiol protease</keyword>
<evidence type="ECO:0000256" key="10">
    <source>
        <dbReference type="ARBA" id="ARBA00022833"/>
    </source>
</evidence>
<dbReference type="Pfam" id="PF24560">
    <property type="entry name" value="zf-C2H2_OTU1_C"/>
    <property type="match status" value="1"/>
</dbReference>
<gene>
    <name evidence="14" type="primary">OTU1</name>
    <name evidence="14" type="ORF">HRR80_007441</name>
</gene>
<dbReference type="AlphaFoldDB" id="A0AAN6IS07"/>
<dbReference type="GO" id="GO:0030968">
    <property type="term" value="P:endoplasmic reticulum unfolded protein response"/>
    <property type="evidence" value="ECO:0007669"/>
    <property type="project" value="TreeGrafter"/>
</dbReference>